<dbReference type="PROSITE" id="PS50106">
    <property type="entry name" value="PDZ"/>
    <property type="match status" value="1"/>
</dbReference>
<organism evidence="3 4">
    <name type="scientific">Urbifossiella limnaea</name>
    <dbReference type="NCBI Taxonomy" id="2528023"/>
    <lineage>
        <taxon>Bacteria</taxon>
        <taxon>Pseudomonadati</taxon>
        <taxon>Planctomycetota</taxon>
        <taxon>Planctomycetia</taxon>
        <taxon>Gemmatales</taxon>
        <taxon>Gemmataceae</taxon>
        <taxon>Urbifossiella</taxon>
    </lineage>
</organism>
<dbReference type="Gene3D" id="1.10.390.10">
    <property type="entry name" value="Neutral Protease Domain 2"/>
    <property type="match status" value="1"/>
</dbReference>
<dbReference type="InterPro" id="IPR027268">
    <property type="entry name" value="Peptidase_M4/M1_CTD_sf"/>
</dbReference>
<dbReference type="EMBL" id="CP036273">
    <property type="protein sequence ID" value="QDU20076.1"/>
    <property type="molecule type" value="Genomic_DNA"/>
</dbReference>
<evidence type="ECO:0000256" key="1">
    <source>
        <dbReference type="SAM" id="SignalP"/>
    </source>
</evidence>
<keyword evidence="3" id="KW-0378">Hydrolase</keyword>
<dbReference type="InterPro" id="IPR036034">
    <property type="entry name" value="PDZ_sf"/>
</dbReference>
<keyword evidence="3" id="KW-0645">Protease</keyword>
<feature type="signal peptide" evidence="1">
    <location>
        <begin position="1"/>
        <end position="17"/>
    </location>
</feature>
<evidence type="ECO:0000313" key="3">
    <source>
        <dbReference type="EMBL" id="QDU20076.1"/>
    </source>
</evidence>
<dbReference type="Pfam" id="PF17899">
    <property type="entry name" value="Peptidase_M61_N"/>
    <property type="match status" value="1"/>
</dbReference>
<gene>
    <name evidence="3" type="ORF">ETAA1_20190</name>
</gene>
<name>A0A517XRD1_9BACT</name>
<dbReference type="Proteomes" id="UP000319576">
    <property type="component" value="Chromosome"/>
</dbReference>
<dbReference type="SMART" id="SM00228">
    <property type="entry name" value="PDZ"/>
    <property type="match status" value="1"/>
</dbReference>
<dbReference type="PIRSF" id="PIRSF016493">
    <property type="entry name" value="Glycyl_aminpptds"/>
    <property type="match status" value="1"/>
</dbReference>
<reference evidence="3 4" key="1">
    <citation type="submission" date="2019-02" db="EMBL/GenBank/DDBJ databases">
        <title>Deep-cultivation of Planctomycetes and their phenomic and genomic characterization uncovers novel biology.</title>
        <authorList>
            <person name="Wiegand S."/>
            <person name="Jogler M."/>
            <person name="Boedeker C."/>
            <person name="Pinto D."/>
            <person name="Vollmers J."/>
            <person name="Rivas-Marin E."/>
            <person name="Kohn T."/>
            <person name="Peeters S.H."/>
            <person name="Heuer A."/>
            <person name="Rast P."/>
            <person name="Oberbeckmann S."/>
            <person name="Bunk B."/>
            <person name="Jeske O."/>
            <person name="Meyerdierks A."/>
            <person name="Storesund J.E."/>
            <person name="Kallscheuer N."/>
            <person name="Luecker S."/>
            <person name="Lage O.M."/>
            <person name="Pohl T."/>
            <person name="Merkel B.J."/>
            <person name="Hornburger P."/>
            <person name="Mueller R.-W."/>
            <person name="Bruemmer F."/>
            <person name="Labrenz M."/>
            <person name="Spormann A.M."/>
            <person name="Op den Camp H."/>
            <person name="Overmann J."/>
            <person name="Amann R."/>
            <person name="Jetten M.S.M."/>
            <person name="Mascher T."/>
            <person name="Medema M.H."/>
            <person name="Devos D.P."/>
            <person name="Kaster A.-K."/>
            <person name="Ovreas L."/>
            <person name="Rohde M."/>
            <person name="Galperin M.Y."/>
            <person name="Jogler C."/>
        </authorList>
    </citation>
    <scope>NUCLEOTIDE SEQUENCE [LARGE SCALE GENOMIC DNA]</scope>
    <source>
        <strain evidence="3 4">ETA_A1</strain>
    </source>
</reference>
<feature type="chain" id="PRO_5022231513" evidence="1">
    <location>
        <begin position="18"/>
        <end position="615"/>
    </location>
</feature>
<dbReference type="InterPro" id="IPR007963">
    <property type="entry name" value="Peptidase_M61_catalytic"/>
</dbReference>
<dbReference type="SUPFAM" id="SSF50156">
    <property type="entry name" value="PDZ domain-like"/>
    <property type="match status" value="1"/>
</dbReference>
<dbReference type="GO" id="GO:0004177">
    <property type="term" value="F:aminopeptidase activity"/>
    <property type="evidence" value="ECO:0007669"/>
    <property type="project" value="UniProtKB-KW"/>
</dbReference>
<keyword evidence="4" id="KW-1185">Reference proteome</keyword>
<keyword evidence="3" id="KW-0031">Aminopeptidase</keyword>
<dbReference type="OrthoDB" id="9778516at2"/>
<dbReference type="InterPro" id="IPR001478">
    <property type="entry name" value="PDZ"/>
</dbReference>
<dbReference type="RefSeq" id="WP_145237023.1">
    <property type="nucleotide sequence ID" value="NZ_CP036273.1"/>
</dbReference>
<dbReference type="Gene3D" id="2.30.42.10">
    <property type="match status" value="1"/>
</dbReference>
<dbReference type="Gene3D" id="2.60.40.3650">
    <property type="match status" value="1"/>
</dbReference>
<evidence type="ECO:0000313" key="4">
    <source>
        <dbReference type="Proteomes" id="UP000319576"/>
    </source>
</evidence>
<sequence precursor="true">MPRSLLALLLLAAPARAADPVQLAVDLADVSGRIIHSRVEIPAAPGPLTLLYPKWIPGTHGPTTPLADVAGFRVKAKGADVPWTRDPADSHAVNVTVPAGANAVEVTFDLLLPGLNEPPARQNTVASGRLAVLNFCDLLVYPKAAKAMDTPFRLTLTVPEGWKHGSALNPVEQGHNITGFAPCTLETLIDSPLLCGLHTKSVAIGTDGKHRVFLACDSEAGLGVPADVKAGWDKLVEQSDKMFGSRPYGSYTFLLALSDKIRFRGLEHHESSDNRLSEMTLQTPHLRLYAASLFPHEYVHAWCGKFRRPAGMIVPDFQATPDTRMLWAYEGLTNYLGWVLTARSGLISAEAARDDLAGTAERMKNARGRSWRPLEDTGTSSHVLAGSRGAWGAWRRSLDYYDEGTLLWLEADAIIRKETNGAKSLDDFCRAFFACPAGRPAVKGYSFDDIVSGLNAVCPYDWKTHLTRRVTLPSADAPLDGLLLGGWSLGYADKPNDTLKANESVSKGTDLTASLGVKVSADGVIGDVIPDSPAAKAKLAPGAKVVAVNQRKFTPELLKSAVAATRTGGKLELLIENGDWFSTAAVAYAGGLRYPKLERTQSEPDRMGAILAPRQ</sequence>
<dbReference type="InterPro" id="IPR040756">
    <property type="entry name" value="Peptidase_M61_N"/>
</dbReference>
<accession>A0A517XRD1</accession>
<dbReference type="InterPro" id="IPR024191">
    <property type="entry name" value="Peptidase_M61"/>
</dbReference>
<proteinExistence type="predicted"/>
<dbReference type="Pfam" id="PF05299">
    <property type="entry name" value="Peptidase_M61"/>
    <property type="match status" value="1"/>
</dbReference>
<keyword evidence="1" id="KW-0732">Signal</keyword>
<dbReference type="KEGG" id="uli:ETAA1_20190"/>
<protein>
    <submittedName>
        <fullName evidence="3">M61 glycyl aminopeptidase</fullName>
    </submittedName>
</protein>
<dbReference type="AlphaFoldDB" id="A0A517XRD1"/>
<feature type="domain" description="PDZ" evidence="2">
    <location>
        <begin position="502"/>
        <end position="579"/>
    </location>
</feature>
<evidence type="ECO:0000259" key="2">
    <source>
        <dbReference type="PROSITE" id="PS50106"/>
    </source>
</evidence>